<feature type="transmembrane region" description="Helical" evidence="5">
    <location>
        <begin position="492"/>
        <end position="510"/>
    </location>
</feature>
<dbReference type="Proteomes" id="UP000509704">
    <property type="component" value="Chromosome 6"/>
</dbReference>
<keyword evidence="4" id="KW-0547">Nucleotide-binding</keyword>
<evidence type="ECO:0000256" key="4">
    <source>
        <dbReference type="PIRSR" id="PIRSR600407-2"/>
    </source>
</evidence>
<evidence type="ECO:0000256" key="2">
    <source>
        <dbReference type="ARBA" id="ARBA00022801"/>
    </source>
</evidence>
<keyword evidence="5" id="KW-1133">Transmembrane helix</keyword>
<keyword evidence="5" id="KW-0472">Membrane</keyword>
<dbReference type="RefSeq" id="XP_037145474.1">
    <property type="nucleotide sequence ID" value="XM_037289579.1"/>
</dbReference>
<feature type="active site" description="Proton acceptor" evidence="3">
    <location>
        <position position="149"/>
    </location>
</feature>
<dbReference type="GO" id="GO:0005524">
    <property type="term" value="F:ATP binding"/>
    <property type="evidence" value="ECO:0007669"/>
    <property type="project" value="UniProtKB-KW"/>
</dbReference>
<dbReference type="KEGG" id="zmk:HG535_0F02590"/>
<name>A0A7H9B4Y2_ZYGMR</name>
<dbReference type="GO" id="GO:0017111">
    <property type="term" value="F:ribonucleoside triphosphate phosphatase activity"/>
    <property type="evidence" value="ECO:0007669"/>
    <property type="project" value="TreeGrafter"/>
</dbReference>
<dbReference type="EMBL" id="CP058609">
    <property type="protein sequence ID" value="QLG73748.1"/>
    <property type="molecule type" value="Genomic_DNA"/>
</dbReference>
<proteinExistence type="inferred from homology"/>
<keyword evidence="2" id="KW-0378">Hydrolase</keyword>
<dbReference type="GO" id="GO:0016020">
    <property type="term" value="C:membrane"/>
    <property type="evidence" value="ECO:0007669"/>
    <property type="project" value="TreeGrafter"/>
</dbReference>
<evidence type="ECO:0000256" key="1">
    <source>
        <dbReference type="ARBA" id="ARBA00009283"/>
    </source>
</evidence>
<evidence type="ECO:0000256" key="3">
    <source>
        <dbReference type="PIRSR" id="PIRSR600407-1"/>
    </source>
</evidence>
<dbReference type="GO" id="GO:0005794">
    <property type="term" value="C:Golgi apparatus"/>
    <property type="evidence" value="ECO:0007669"/>
    <property type="project" value="TreeGrafter"/>
</dbReference>
<dbReference type="GO" id="GO:0046036">
    <property type="term" value="P:CTP metabolic process"/>
    <property type="evidence" value="ECO:0007669"/>
    <property type="project" value="TreeGrafter"/>
</dbReference>
<dbReference type="GO" id="GO:0006256">
    <property type="term" value="P:UDP catabolic process"/>
    <property type="evidence" value="ECO:0007669"/>
    <property type="project" value="TreeGrafter"/>
</dbReference>
<feature type="binding site" evidence="4">
    <location>
        <begin position="184"/>
        <end position="188"/>
    </location>
    <ligand>
        <name>ATP</name>
        <dbReference type="ChEBI" id="CHEBI:30616"/>
    </ligand>
</feature>
<accession>A0A7H9B4Y2</accession>
<dbReference type="Gene3D" id="3.30.420.40">
    <property type="match status" value="1"/>
</dbReference>
<dbReference type="GO" id="GO:0045134">
    <property type="term" value="F:UDP phosphatase activity"/>
    <property type="evidence" value="ECO:0007669"/>
    <property type="project" value="TreeGrafter"/>
</dbReference>
<evidence type="ECO:0008006" key="8">
    <source>
        <dbReference type="Google" id="ProtNLM"/>
    </source>
</evidence>
<keyword evidence="5" id="KW-0812">Transmembrane</keyword>
<keyword evidence="7" id="KW-1185">Reference proteome</keyword>
<dbReference type="GeneID" id="59237507"/>
<dbReference type="GO" id="GO:0004382">
    <property type="term" value="F:GDP phosphatase activity"/>
    <property type="evidence" value="ECO:0007669"/>
    <property type="project" value="TreeGrafter"/>
</dbReference>
<dbReference type="PANTHER" id="PTHR11782:SF121">
    <property type="entry name" value="NUCLEOSIDE-DIPHOSPHATASE MIG-23"/>
    <property type="match status" value="1"/>
</dbReference>
<evidence type="ECO:0000313" key="6">
    <source>
        <dbReference type="EMBL" id="QLG73748.1"/>
    </source>
</evidence>
<comment type="similarity">
    <text evidence="1">Belongs to the GDA1/CD39 NTPase family.</text>
</comment>
<evidence type="ECO:0000256" key="5">
    <source>
        <dbReference type="SAM" id="Phobius"/>
    </source>
</evidence>
<dbReference type="OrthoDB" id="6372431at2759"/>
<keyword evidence="4" id="KW-0067">ATP-binding</keyword>
<dbReference type="CDD" id="cd24039">
    <property type="entry name" value="ASKHA_NBD_YND1-like"/>
    <property type="match status" value="1"/>
</dbReference>
<sequence>MGEVERNCYGVVIDAGSSGSRIYVYKWEDPTFLLQHTDDQQLLHSVPKIFQNKDWTYKVTPGLSSFKSRPKKAFSKHIKLLLEFASEIIPEEKLHSTPVFIQATAGMRLLRKKERDDIIKSLCHGIKHSTAFLLENCESQIQVIDGEIEGLYGWLSLNYLYGHFNSYEVSRQDHFTFGFMDMGGASTQIAFAPSDQAEVSKHSDDIASLSLRSINGDIQEWNVFVSTWLGFGANEARRRYLVQLINSLPENSNNYHGDDYSRTEITDPCVPNGCKTKFKYDGQEFKIYGSGNYEQCSKSIYPLLLKNMPCRDKPCLFNGVHAPQIDYYRDKFIGTSEYWYTANDLFKLGGNYNFEEFSSHVKEFCRMDWETIKSNSEDGLYNSISVDLLIDSCFKANWILNVLHEGFNLPRVGIDNIESPKDGNTHPLFQSADSVQENELSWTLGKILLYACGSIKAGIAGTTVGVKPSENSLLAHNFLPGSLREVRRDKDLSAGIFGFVIILLAIMIWLKSRGKPSKHGWYKVVNVMKMKLRKFRHLASVPDPQSELELGSFDSNVTNEIFDENKEGCKYRSKSMFNLPAEAIKDTKYPIRSMKTPSSPSSPIISTLPFPNNSKLVRPAFSLADFSKFKDAKFND</sequence>
<dbReference type="InterPro" id="IPR000407">
    <property type="entry name" value="GDA1_CD39_NTPase"/>
</dbReference>
<dbReference type="AlphaFoldDB" id="A0A7H9B4Y2"/>
<protein>
    <recommendedName>
        <fullName evidence="8">Golgi apyrase</fullName>
    </recommendedName>
</protein>
<evidence type="ECO:0000313" key="7">
    <source>
        <dbReference type="Proteomes" id="UP000509704"/>
    </source>
</evidence>
<dbReference type="Gene3D" id="3.30.420.150">
    <property type="entry name" value="Exopolyphosphatase. Domain 2"/>
    <property type="match status" value="1"/>
</dbReference>
<reference evidence="6 7" key="1">
    <citation type="submission" date="2020-07" db="EMBL/GenBank/DDBJ databases">
        <title>The yeast mating-type switching endonuclease HO is a domesticated member of an unorthodox homing genetic element family.</title>
        <authorList>
            <person name="Coughlan A.Y."/>
            <person name="Lombardi L."/>
            <person name="Braun-Galleani S."/>
            <person name="Martos A.R."/>
            <person name="Galeote V."/>
            <person name="Bigey F."/>
            <person name="Dequin S."/>
            <person name="Byrne K.P."/>
            <person name="Wolfe K.H."/>
        </authorList>
    </citation>
    <scope>NUCLEOTIDE SEQUENCE [LARGE SCALE GENOMIC DNA]</scope>
    <source>
        <strain evidence="6 7">NRRL Y-6702</strain>
    </source>
</reference>
<organism evidence="6 7">
    <name type="scientific">Zygotorulaspora mrakii</name>
    <name type="common">Zygosaccharomyces mrakii</name>
    <dbReference type="NCBI Taxonomy" id="42260"/>
    <lineage>
        <taxon>Eukaryota</taxon>
        <taxon>Fungi</taxon>
        <taxon>Dikarya</taxon>
        <taxon>Ascomycota</taxon>
        <taxon>Saccharomycotina</taxon>
        <taxon>Saccharomycetes</taxon>
        <taxon>Saccharomycetales</taxon>
        <taxon>Saccharomycetaceae</taxon>
        <taxon>Zygotorulaspora</taxon>
    </lineage>
</organism>
<dbReference type="Pfam" id="PF01150">
    <property type="entry name" value="GDA1_CD39"/>
    <property type="match status" value="1"/>
</dbReference>
<gene>
    <name evidence="6" type="ORF">HG535_0F02590</name>
</gene>
<dbReference type="PANTHER" id="PTHR11782">
    <property type="entry name" value="ADENOSINE/GUANOSINE DIPHOSPHATASE"/>
    <property type="match status" value="1"/>
</dbReference>